<sequence>MRKQFKLDEIDCANCAQKLEDAIKKVEGVSDAKVNFLTQKLTLVADDALFDEVLERVVKLTEKIEPDCEIIR</sequence>
<dbReference type="CDD" id="cd00371">
    <property type="entry name" value="HMA"/>
    <property type="match status" value="1"/>
</dbReference>
<protein>
    <recommendedName>
        <fullName evidence="2">HMA domain-containing protein</fullName>
    </recommendedName>
</protein>
<dbReference type="Proteomes" id="UP000269591">
    <property type="component" value="Unassembled WGS sequence"/>
</dbReference>
<dbReference type="GO" id="GO:0046872">
    <property type="term" value="F:metal ion binding"/>
    <property type="evidence" value="ECO:0007669"/>
    <property type="project" value="UniProtKB-KW"/>
</dbReference>
<evidence type="ECO:0000259" key="2">
    <source>
        <dbReference type="PROSITE" id="PS50846"/>
    </source>
</evidence>
<dbReference type="Gene3D" id="3.30.70.100">
    <property type="match status" value="1"/>
</dbReference>
<organism evidence="3 4">
    <name type="scientific">Slackia equolifaciens</name>
    <dbReference type="NCBI Taxonomy" id="498718"/>
    <lineage>
        <taxon>Bacteria</taxon>
        <taxon>Bacillati</taxon>
        <taxon>Actinomycetota</taxon>
        <taxon>Coriobacteriia</taxon>
        <taxon>Eggerthellales</taxon>
        <taxon>Eggerthellaceae</taxon>
        <taxon>Slackia</taxon>
    </lineage>
</organism>
<dbReference type="InterPro" id="IPR036163">
    <property type="entry name" value="HMA_dom_sf"/>
</dbReference>
<dbReference type="EMBL" id="QIBX01000003">
    <property type="protein sequence ID" value="RNL41079.1"/>
    <property type="molecule type" value="Genomic_DNA"/>
</dbReference>
<dbReference type="AlphaFoldDB" id="A0A3N0B2U6"/>
<dbReference type="InterPro" id="IPR017969">
    <property type="entry name" value="Heavy-metal-associated_CS"/>
</dbReference>
<reference evidence="4" key="1">
    <citation type="submission" date="2018-05" db="EMBL/GenBank/DDBJ databases">
        <title>Genome Sequencing of selected type strains of the family Eggerthellaceae.</title>
        <authorList>
            <person name="Danylec N."/>
            <person name="Stoll D.A."/>
            <person name="Doetsch A."/>
            <person name="Huch M."/>
        </authorList>
    </citation>
    <scope>NUCLEOTIDE SEQUENCE [LARGE SCALE GENOMIC DNA]</scope>
    <source>
        <strain evidence="4">DSM 24851</strain>
    </source>
</reference>
<evidence type="ECO:0000313" key="3">
    <source>
        <dbReference type="EMBL" id="RNL41079.1"/>
    </source>
</evidence>
<evidence type="ECO:0000313" key="4">
    <source>
        <dbReference type="Proteomes" id="UP000269591"/>
    </source>
</evidence>
<comment type="caution">
    <text evidence="3">The sequence shown here is derived from an EMBL/GenBank/DDBJ whole genome shotgun (WGS) entry which is preliminary data.</text>
</comment>
<accession>A0A3N0B2U6</accession>
<evidence type="ECO:0000256" key="1">
    <source>
        <dbReference type="ARBA" id="ARBA00022723"/>
    </source>
</evidence>
<keyword evidence="1" id="KW-0479">Metal-binding</keyword>
<dbReference type="InterPro" id="IPR006121">
    <property type="entry name" value="HMA_dom"/>
</dbReference>
<name>A0A3N0B2U6_9ACTN</name>
<feature type="domain" description="HMA" evidence="2">
    <location>
        <begin position="1"/>
        <end position="69"/>
    </location>
</feature>
<dbReference type="PROSITE" id="PS01047">
    <property type="entry name" value="HMA_1"/>
    <property type="match status" value="1"/>
</dbReference>
<dbReference type="RefSeq" id="WP_123208363.1">
    <property type="nucleotide sequence ID" value="NZ_JBHTHO010000001.1"/>
</dbReference>
<proteinExistence type="predicted"/>
<dbReference type="OrthoDB" id="7068874at2"/>
<dbReference type="PROSITE" id="PS50846">
    <property type="entry name" value="HMA_2"/>
    <property type="match status" value="1"/>
</dbReference>
<dbReference type="SUPFAM" id="SSF55008">
    <property type="entry name" value="HMA, heavy metal-associated domain"/>
    <property type="match status" value="1"/>
</dbReference>
<gene>
    <name evidence="3" type="ORF">DMP06_03550</name>
</gene>
<dbReference type="Pfam" id="PF00403">
    <property type="entry name" value="HMA"/>
    <property type="match status" value="1"/>
</dbReference>
<keyword evidence="4" id="KW-1185">Reference proteome</keyword>